<feature type="region of interest" description="Disordered" evidence="1">
    <location>
        <begin position="195"/>
        <end position="218"/>
    </location>
</feature>
<dbReference type="Gene3D" id="1.25.10.10">
    <property type="entry name" value="Leucine-rich Repeat Variant"/>
    <property type="match status" value="1"/>
</dbReference>
<dbReference type="InterPro" id="IPR016024">
    <property type="entry name" value="ARM-type_fold"/>
</dbReference>
<dbReference type="InterPro" id="IPR011989">
    <property type="entry name" value="ARM-like"/>
</dbReference>
<dbReference type="EMBL" id="JAEPRA010000014">
    <property type="protein sequence ID" value="KAG2176061.1"/>
    <property type="molecule type" value="Genomic_DNA"/>
</dbReference>
<evidence type="ECO:0000313" key="2">
    <source>
        <dbReference type="EMBL" id="KAG2176061.1"/>
    </source>
</evidence>
<proteinExistence type="predicted"/>
<comment type="caution">
    <text evidence="2">The sequence shown here is derived from an EMBL/GenBank/DDBJ whole genome shotgun (WGS) entry which is preliminary data.</text>
</comment>
<dbReference type="AlphaFoldDB" id="A0A8H7U8J8"/>
<gene>
    <name evidence="2" type="ORF">INT44_000540</name>
</gene>
<dbReference type="InterPro" id="IPR042462">
    <property type="entry name" value="ARMC7"/>
</dbReference>
<dbReference type="PANTHER" id="PTHR46263">
    <property type="entry name" value="ARMADILLO REPEAT-CONTAINING PROTEIN 7"/>
    <property type="match status" value="1"/>
</dbReference>
<reference evidence="2" key="1">
    <citation type="submission" date="2020-12" db="EMBL/GenBank/DDBJ databases">
        <title>Metabolic potential, ecology and presence of endohyphal bacteria is reflected in genomic diversity of Mucoromycotina.</title>
        <authorList>
            <person name="Muszewska A."/>
            <person name="Okrasinska A."/>
            <person name="Steczkiewicz K."/>
            <person name="Drgas O."/>
            <person name="Orlowska M."/>
            <person name="Perlinska-Lenart U."/>
            <person name="Aleksandrzak-Piekarczyk T."/>
            <person name="Szatraj K."/>
            <person name="Zielenkiewicz U."/>
            <person name="Pilsyk S."/>
            <person name="Malc E."/>
            <person name="Mieczkowski P."/>
            <person name="Kruszewska J.S."/>
            <person name="Biernat P."/>
            <person name="Pawlowska J."/>
        </authorList>
    </citation>
    <scope>NUCLEOTIDE SEQUENCE</scope>
    <source>
        <strain evidence="2">WA0000051536</strain>
    </source>
</reference>
<protein>
    <recommendedName>
        <fullName evidence="4">Armadillo repeat-containing protein 7</fullName>
    </recommendedName>
</protein>
<dbReference type="PANTHER" id="PTHR46263:SF1">
    <property type="entry name" value="ARMADILLO REPEAT-CONTAINING PROTEIN 7"/>
    <property type="match status" value="1"/>
</dbReference>
<sequence>MFQTFTHIQRRRGRDGQSRQEYLQQLVDEYKKADKPDTKRKLLASLGNFAYDPINYGWLYQVGATDLFVDALSNPGGDDELQRIGVFGLCNNALDRRVQQRLANDEVVIGLCKQIILANTKYSSEFLLTTVCLLWHICTPENINSIATSDLKTALEGLCSSENADVPLHNMCSIFLKDFFFDVSKTAAEVALKDSAEELSDESNGPAKEQLAKRQRSS</sequence>
<evidence type="ECO:0000313" key="3">
    <source>
        <dbReference type="Proteomes" id="UP000612746"/>
    </source>
</evidence>
<accession>A0A8H7U8J8</accession>
<organism evidence="2 3">
    <name type="scientific">Umbelopsis vinacea</name>
    <dbReference type="NCBI Taxonomy" id="44442"/>
    <lineage>
        <taxon>Eukaryota</taxon>
        <taxon>Fungi</taxon>
        <taxon>Fungi incertae sedis</taxon>
        <taxon>Mucoromycota</taxon>
        <taxon>Mucoromycotina</taxon>
        <taxon>Umbelopsidomycetes</taxon>
        <taxon>Umbelopsidales</taxon>
        <taxon>Umbelopsidaceae</taxon>
        <taxon>Umbelopsis</taxon>
    </lineage>
</organism>
<dbReference type="OrthoDB" id="201709at2759"/>
<evidence type="ECO:0000256" key="1">
    <source>
        <dbReference type="SAM" id="MobiDB-lite"/>
    </source>
</evidence>
<name>A0A8H7U8J8_9FUNG</name>
<dbReference type="SUPFAM" id="SSF48371">
    <property type="entry name" value="ARM repeat"/>
    <property type="match status" value="1"/>
</dbReference>
<keyword evidence="3" id="KW-1185">Reference proteome</keyword>
<evidence type="ECO:0008006" key="4">
    <source>
        <dbReference type="Google" id="ProtNLM"/>
    </source>
</evidence>
<dbReference type="Proteomes" id="UP000612746">
    <property type="component" value="Unassembled WGS sequence"/>
</dbReference>